<sequence>MTTTAPRALPRPAGRPGPHGRSGLLGVLGLLGALAALLLGGAAPAAAHATLTGSDPARGAVVDRAPRQVTLTFSESVSMADDAIRVLAPDGGRVDTGRVQNLSGGGEIRHGTGLRDGLPEGTYTVVWKAVSADSHPISGAFTFSVGAPSRTSAAVPGEEPGGGAVGVLHDIARYAAYTGFVLLVGGSAFVLGCLPAAARSRAVRRLVVAGWVTLTAGTVAALLLRVPYTGAGGPGDMLDTGALRTVLETRTGTALVSRLLLLAAAGLFVSLLFGAYARRSGGERAGDDRGDRRDRRSPAIGLSAGGAVLAVGLAATWAAAEHASTGPQTAVAVPADIVHLLAVAVWLGGLAALLAVLRWGPAVGGDAVRRFSRTALGSVAVLAATGLYQSWRQVGGWEALTSTSYGRLLLAKIALVALLLVAARLSHRHTARLVDAPGERPVPEPVSVPEPEPVPEPVAVPEPGPDVTPERAAQLARQRAAVEAARRRRERDADPARAGLRRSVLAEAAVAAAVLAVTTLLTAAEPARTAVASGTAAGTAAEQGREQGGAGSDRCGPLVLTVPFDTGGPGGAGRAQLLLDPGRSGGNSLLVRTTTTGGEPLDAPEVRVAFTLPARDVGPLTASLGRTGEGRWSASGLQLPLPGVWEAAVTVRTSDIDQVTERKTFELD</sequence>
<feature type="domain" description="CopC" evidence="11">
    <location>
        <begin position="48"/>
        <end position="145"/>
    </location>
</feature>
<dbReference type="InterPro" id="IPR014755">
    <property type="entry name" value="Cu-Rt/internalin_Ig-like"/>
</dbReference>
<keyword evidence="14" id="KW-1185">Reference proteome</keyword>
<evidence type="ECO:0000259" key="12">
    <source>
        <dbReference type="Pfam" id="PF05425"/>
    </source>
</evidence>
<dbReference type="GO" id="GO:0005886">
    <property type="term" value="C:plasma membrane"/>
    <property type="evidence" value="ECO:0007669"/>
    <property type="project" value="UniProtKB-SubCell"/>
</dbReference>
<evidence type="ECO:0000256" key="3">
    <source>
        <dbReference type="ARBA" id="ARBA00022692"/>
    </source>
</evidence>
<comment type="subcellular location">
    <subcellularLocation>
        <location evidence="1">Cell membrane</location>
        <topology evidence="1">Multi-pass membrane protein</topology>
    </subcellularLocation>
</comment>
<feature type="compositionally biased region" description="Pro residues" evidence="9">
    <location>
        <begin position="443"/>
        <end position="466"/>
    </location>
</feature>
<evidence type="ECO:0000313" key="14">
    <source>
        <dbReference type="Proteomes" id="UP000198928"/>
    </source>
</evidence>
<dbReference type="GO" id="GO:0046688">
    <property type="term" value="P:response to copper ion"/>
    <property type="evidence" value="ECO:0007669"/>
    <property type="project" value="InterPro"/>
</dbReference>
<dbReference type="GO" id="GO:0006825">
    <property type="term" value="P:copper ion transport"/>
    <property type="evidence" value="ECO:0007669"/>
    <property type="project" value="InterPro"/>
</dbReference>
<feature type="domain" description="Copper resistance protein D" evidence="12">
    <location>
        <begin position="367"/>
        <end position="433"/>
    </location>
</feature>
<dbReference type="AlphaFoldDB" id="A0A1I4JEM6"/>
<feature type="transmembrane region" description="Helical" evidence="10">
    <location>
        <begin position="174"/>
        <end position="194"/>
    </location>
</feature>
<dbReference type="EMBL" id="FOSG01000023">
    <property type="protein sequence ID" value="SFL64990.1"/>
    <property type="molecule type" value="Genomic_DNA"/>
</dbReference>
<evidence type="ECO:0000313" key="13">
    <source>
        <dbReference type="EMBL" id="SFL64990.1"/>
    </source>
</evidence>
<evidence type="ECO:0000256" key="1">
    <source>
        <dbReference type="ARBA" id="ARBA00004651"/>
    </source>
</evidence>
<evidence type="ECO:0000256" key="6">
    <source>
        <dbReference type="ARBA" id="ARBA00022989"/>
    </source>
</evidence>
<dbReference type="GO" id="GO:0005507">
    <property type="term" value="F:copper ion binding"/>
    <property type="evidence" value="ECO:0007669"/>
    <property type="project" value="InterPro"/>
</dbReference>
<feature type="region of interest" description="Disordered" evidence="9">
    <location>
        <begin position="1"/>
        <end position="20"/>
    </location>
</feature>
<evidence type="ECO:0000259" key="11">
    <source>
        <dbReference type="Pfam" id="PF04234"/>
    </source>
</evidence>
<keyword evidence="7" id="KW-0186">Copper</keyword>
<evidence type="ECO:0000256" key="4">
    <source>
        <dbReference type="ARBA" id="ARBA00022723"/>
    </source>
</evidence>
<organism evidence="13 14">
    <name type="scientific">Streptomyces pini</name>
    <dbReference type="NCBI Taxonomy" id="1520580"/>
    <lineage>
        <taxon>Bacteria</taxon>
        <taxon>Bacillati</taxon>
        <taxon>Actinomycetota</taxon>
        <taxon>Actinomycetes</taxon>
        <taxon>Kitasatosporales</taxon>
        <taxon>Streptomycetaceae</taxon>
        <taxon>Streptomyces</taxon>
    </lineage>
</organism>
<keyword evidence="8 10" id="KW-0472">Membrane</keyword>
<feature type="transmembrane region" description="Helical" evidence="10">
    <location>
        <begin position="371"/>
        <end position="391"/>
    </location>
</feature>
<evidence type="ECO:0000256" key="7">
    <source>
        <dbReference type="ARBA" id="ARBA00023008"/>
    </source>
</evidence>
<keyword evidence="3 10" id="KW-0812">Transmembrane</keyword>
<feature type="transmembrane region" description="Helical" evidence="10">
    <location>
        <begin position="298"/>
        <end position="320"/>
    </location>
</feature>
<dbReference type="Pfam" id="PF05425">
    <property type="entry name" value="CopD"/>
    <property type="match status" value="1"/>
</dbReference>
<accession>A0A1I4JEM6</accession>
<dbReference type="PROSITE" id="PS51318">
    <property type="entry name" value="TAT"/>
    <property type="match status" value="1"/>
</dbReference>
<name>A0A1I4JEM6_9ACTN</name>
<dbReference type="InterPro" id="IPR014756">
    <property type="entry name" value="Ig_E-set"/>
</dbReference>
<evidence type="ECO:0000256" key="8">
    <source>
        <dbReference type="ARBA" id="ARBA00023136"/>
    </source>
</evidence>
<dbReference type="Gene3D" id="2.60.40.1220">
    <property type="match status" value="1"/>
</dbReference>
<dbReference type="OrthoDB" id="5242236at2"/>
<dbReference type="Pfam" id="PF04234">
    <property type="entry name" value="CopC"/>
    <property type="match status" value="1"/>
</dbReference>
<keyword evidence="5" id="KW-0732">Signal</keyword>
<keyword evidence="6 10" id="KW-1133">Transmembrane helix</keyword>
<dbReference type="SUPFAM" id="SSF81296">
    <property type="entry name" value="E set domains"/>
    <property type="match status" value="1"/>
</dbReference>
<dbReference type="InterPro" id="IPR008457">
    <property type="entry name" value="Cu-R_CopD_dom"/>
</dbReference>
<dbReference type="GO" id="GO:0042597">
    <property type="term" value="C:periplasmic space"/>
    <property type="evidence" value="ECO:0007669"/>
    <property type="project" value="InterPro"/>
</dbReference>
<evidence type="ECO:0000256" key="9">
    <source>
        <dbReference type="SAM" id="MobiDB-lite"/>
    </source>
</evidence>
<evidence type="ECO:0000256" key="5">
    <source>
        <dbReference type="ARBA" id="ARBA00022729"/>
    </source>
</evidence>
<evidence type="ECO:0000256" key="10">
    <source>
        <dbReference type="SAM" id="Phobius"/>
    </source>
</evidence>
<keyword evidence="4" id="KW-0479">Metal-binding</keyword>
<feature type="transmembrane region" description="Helical" evidence="10">
    <location>
        <begin position="206"/>
        <end position="228"/>
    </location>
</feature>
<dbReference type="PANTHER" id="PTHR34820:SF4">
    <property type="entry name" value="INNER MEMBRANE PROTEIN YEBZ"/>
    <property type="match status" value="1"/>
</dbReference>
<keyword evidence="2" id="KW-1003">Cell membrane</keyword>
<feature type="transmembrane region" description="Helical" evidence="10">
    <location>
        <begin position="255"/>
        <end position="277"/>
    </location>
</feature>
<dbReference type="Proteomes" id="UP000198928">
    <property type="component" value="Unassembled WGS sequence"/>
</dbReference>
<feature type="region of interest" description="Disordered" evidence="9">
    <location>
        <begin position="436"/>
        <end position="468"/>
    </location>
</feature>
<feature type="transmembrane region" description="Helical" evidence="10">
    <location>
        <begin position="340"/>
        <end position="359"/>
    </location>
</feature>
<reference evidence="14" key="1">
    <citation type="submission" date="2016-10" db="EMBL/GenBank/DDBJ databases">
        <authorList>
            <person name="Varghese N."/>
            <person name="Submissions S."/>
        </authorList>
    </citation>
    <scope>NUCLEOTIDE SEQUENCE [LARGE SCALE GENOMIC DNA]</scope>
    <source>
        <strain evidence="14">PL19</strain>
    </source>
</reference>
<feature type="transmembrane region" description="Helical" evidence="10">
    <location>
        <begin position="403"/>
        <end position="423"/>
    </location>
</feature>
<dbReference type="RefSeq" id="WP_093851934.1">
    <property type="nucleotide sequence ID" value="NZ_FOSG01000023.1"/>
</dbReference>
<dbReference type="InterPro" id="IPR007348">
    <property type="entry name" value="CopC_dom"/>
</dbReference>
<dbReference type="InterPro" id="IPR032694">
    <property type="entry name" value="CopC/D"/>
</dbReference>
<dbReference type="PANTHER" id="PTHR34820">
    <property type="entry name" value="INNER MEMBRANE PROTEIN YEBZ"/>
    <property type="match status" value="1"/>
</dbReference>
<feature type="compositionally biased region" description="Basic and acidic residues" evidence="9">
    <location>
        <begin position="280"/>
        <end position="297"/>
    </location>
</feature>
<gene>
    <name evidence="13" type="ORF">SAMN05192584_12369</name>
</gene>
<dbReference type="InterPro" id="IPR006311">
    <property type="entry name" value="TAT_signal"/>
</dbReference>
<protein>
    <submittedName>
        <fullName evidence="13">Copper transport protein</fullName>
    </submittedName>
</protein>
<proteinExistence type="predicted"/>
<evidence type="ECO:0000256" key="2">
    <source>
        <dbReference type="ARBA" id="ARBA00022475"/>
    </source>
</evidence>
<feature type="region of interest" description="Disordered" evidence="9">
    <location>
        <begin position="280"/>
        <end position="299"/>
    </location>
</feature>